<organism evidence="15">
    <name type="scientific">Aerophobetes bacterium</name>
    <dbReference type="NCBI Taxonomy" id="2030807"/>
    <lineage>
        <taxon>Bacteria</taxon>
        <taxon>Candidatus Aerophobota</taxon>
    </lineage>
</organism>
<evidence type="ECO:0000313" key="15">
    <source>
        <dbReference type="EMBL" id="HHF98376.1"/>
    </source>
</evidence>
<dbReference type="Pfam" id="PF02096">
    <property type="entry name" value="60KD_IMP"/>
    <property type="match status" value="1"/>
</dbReference>
<reference evidence="15" key="1">
    <citation type="journal article" date="2020" name="mSystems">
        <title>Genome- and Community-Level Interaction Insights into Carbon Utilization and Element Cycling Functions of Hydrothermarchaeota in Hydrothermal Sediment.</title>
        <authorList>
            <person name="Zhou Z."/>
            <person name="Liu Y."/>
            <person name="Xu W."/>
            <person name="Pan J."/>
            <person name="Luo Z.H."/>
            <person name="Li M."/>
        </authorList>
    </citation>
    <scope>NUCLEOTIDE SEQUENCE [LARGE SCALE GENOMIC DNA]</scope>
    <source>
        <strain evidence="15">HyVt-92</strain>
    </source>
</reference>
<evidence type="ECO:0000256" key="13">
    <source>
        <dbReference type="HAMAP-Rule" id="MF_01810"/>
    </source>
</evidence>
<evidence type="ECO:0000256" key="12">
    <source>
        <dbReference type="ARBA" id="ARBA00033342"/>
    </source>
</evidence>
<keyword evidence="5 13" id="KW-1003">Cell membrane</keyword>
<comment type="caution">
    <text evidence="15">The sequence shown here is derived from an EMBL/GenBank/DDBJ whole genome shotgun (WGS) entry which is preliminary data.</text>
</comment>
<gene>
    <name evidence="13 15" type="primary">yidC</name>
    <name evidence="15" type="ORF">ENL39_02690</name>
</gene>
<dbReference type="CDD" id="cd20070">
    <property type="entry name" value="5TM_YidC_Alb3"/>
    <property type="match status" value="1"/>
</dbReference>
<dbReference type="Proteomes" id="UP000886070">
    <property type="component" value="Unassembled WGS sequence"/>
</dbReference>
<dbReference type="PRINTS" id="PR00701">
    <property type="entry name" value="60KDINNERMP"/>
</dbReference>
<dbReference type="GO" id="GO:0015031">
    <property type="term" value="P:protein transport"/>
    <property type="evidence" value="ECO:0007669"/>
    <property type="project" value="UniProtKB-KW"/>
</dbReference>
<evidence type="ECO:0000256" key="9">
    <source>
        <dbReference type="ARBA" id="ARBA00023136"/>
    </source>
</evidence>
<dbReference type="InterPro" id="IPR028055">
    <property type="entry name" value="YidC/Oxa/ALB_C"/>
</dbReference>
<dbReference type="GO" id="GO:0005886">
    <property type="term" value="C:plasma membrane"/>
    <property type="evidence" value="ECO:0007669"/>
    <property type="project" value="UniProtKB-SubCell"/>
</dbReference>
<accession>A0A7V5HZP2</accession>
<dbReference type="AlphaFoldDB" id="A0A7V5HZP2"/>
<feature type="transmembrane region" description="Helical" evidence="13">
    <location>
        <begin position="309"/>
        <end position="329"/>
    </location>
</feature>
<evidence type="ECO:0000256" key="6">
    <source>
        <dbReference type="ARBA" id="ARBA00022692"/>
    </source>
</evidence>
<feature type="domain" description="Membrane insertase YidC/Oxa/ALB C-terminal" evidence="14">
    <location>
        <begin position="309"/>
        <end position="488"/>
    </location>
</feature>
<comment type="similarity">
    <text evidence="2 13">Belongs to the OXA1/ALB3/YidC family. Type 1 subfamily.</text>
</comment>
<dbReference type="PANTHER" id="PTHR12428:SF65">
    <property type="entry name" value="CYTOCHROME C OXIDASE ASSEMBLY PROTEIN COX18, MITOCHONDRIAL"/>
    <property type="match status" value="1"/>
</dbReference>
<keyword evidence="4 13" id="KW-0813">Transport</keyword>
<dbReference type="PANTHER" id="PTHR12428">
    <property type="entry name" value="OXA1"/>
    <property type="match status" value="1"/>
</dbReference>
<dbReference type="InterPro" id="IPR047196">
    <property type="entry name" value="YidC_ALB_C"/>
</dbReference>
<comment type="subunit">
    <text evidence="13">Interacts with the Sec translocase complex via SecD. Specifically interacts with transmembrane segments of nascent integral membrane proteins during membrane integration.</text>
</comment>
<proteinExistence type="inferred from homology"/>
<evidence type="ECO:0000256" key="5">
    <source>
        <dbReference type="ARBA" id="ARBA00022475"/>
    </source>
</evidence>
<dbReference type="HAMAP" id="MF_01810">
    <property type="entry name" value="YidC_type1"/>
    <property type="match status" value="1"/>
</dbReference>
<dbReference type="NCBIfam" id="TIGR03592">
    <property type="entry name" value="yidC_oxa1_cterm"/>
    <property type="match status" value="1"/>
</dbReference>
<feature type="transmembrane region" description="Helical" evidence="13">
    <location>
        <begin position="445"/>
        <end position="464"/>
    </location>
</feature>
<dbReference type="Gene3D" id="2.70.98.90">
    <property type="match status" value="1"/>
</dbReference>
<evidence type="ECO:0000256" key="10">
    <source>
        <dbReference type="ARBA" id="ARBA00023186"/>
    </source>
</evidence>
<dbReference type="InterPro" id="IPR019998">
    <property type="entry name" value="Membr_insert_YidC"/>
</dbReference>
<protein>
    <recommendedName>
        <fullName evidence="3 13">Membrane protein insertase YidC</fullName>
    </recommendedName>
    <alternativeName>
        <fullName evidence="12 13">Foldase YidC</fullName>
    </alternativeName>
    <alternativeName>
        <fullName evidence="11 13">Membrane integrase YidC</fullName>
    </alternativeName>
    <alternativeName>
        <fullName evidence="13">Membrane protein YidC</fullName>
    </alternativeName>
</protein>
<dbReference type="InterPro" id="IPR001708">
    <property type="entry name" value="YidC/ALB3/OXA1/COX18"/>
</dbReference>
<evidence type="ECO:0000256" key="2">
    <source>
        <dbReference type="ARBA" id="ARBA00010527"/>
    </source>
</evidence>
<evidence type="ECO:0000256" key="11">
    <source>
        <dbReference type="ARBA" id="ARBA00033245"/>
    </source>
</evidence>
<dbReference type="GO" id="GO:0032977">
    <property type="term" value="F:membrane insertase activity"/>
    <property type="evidence" value="ECO:0007669"/>
    <property type="project" value="InterPro"/>
</dbReference>
<evidence type="ECO:0000259" key="14">
    <source>
        <dbReference type="Pfam" id="PF02096"/>
    </source>
</evidence>
<keyword evidence="8 13" id="KW-1133">Transmembrane helix</keyword>
<evidence type="ECO:0000256" key="7">
    <source>
        <dbReference type="ARBA" id="ARBA00022927"/>
    </source>
</evidence>
<evidence type="ECO:0000256" key="1">
    <source>
        <dbReference type="ARBA" id="ARBA00004429"/>
    </source>
</evidence>
<comment type="function">
    <text evidence="13">Required for the insertion and/or proper folding and/or complex formation of integral membrane proteins into the membrane. Involved in integration of membrane proteins that insert both dependently and independently of the Sec translocase complex, as well as at least some lipoproteins. Aids folding of multispanning membrane proteins.</text>
</comment>
<dbReference type="EMBL" id="DRTT01000082">
    <property type="protein sequence ID" value="HHF98376.1"/>
    <property type="molecule type" value="Genomic_DNA"/>
</dbReference>
<evidence type="ECO:0000256" key="4">
    <source>
        <dbReference type="ARBA" id="ARBA00022448"/>
    </source>
</evidence>
<name>A0A7V5HZP2_UNCAE</name>
<evidence type="ECO:0000256" key="3">
    <source>
        <dbReference type="ARBA" id="ARBA00015325"/>
    </source>
</evidence>
<feature type="transmembrane region" description="Helical" evidence="13">
    <location>
        <begin position="6"/>
        <end position="23"/>
    </location>
</feature>
<feature type="transmembrane region" description="Helical" evidence="13">
    <location>
        <begin position="372"/>
        <end position="395"/>
    </location>
</feature>
<keyword evidence="7 13" id="KW-0653">Protein transport</keyword>
<keyword evidence="10 13" id="KW-0143">Chaperone</keyword>
<dbReference type="InterPro" id="IPR038221">
    <property type="entry name" value="YidC_periplasmic_sf"/>
</dbReference>
<sequence>MEKNLILAIVLSVVVLVVYNIFFMPKPPLEESTSTSQVPSQEEKIEEKVEGEPFVARGESITLENANITLQVNTEGGVIDSWYIKNKKKDLLKKEKPIRFYLKSEDGEVFNFSGTRFEVKEKKEREIVLFWEDEKENIKIKEVLRLPEQGYHVFYELSAESPGRTKYEILHPVKIGEKLDGEERLAFWGSYLYKEKKEGVRAEYDGKIRWMGVRKKKDFIAIMIPLTSIERGFFKKEDFGFSTSSDKASFIIYSGPQSYPYVRLVNNIVKERLGEDYHLTDALEIGAWGYLSVGLSKILIFFYSFTKNYGLAIILLTLLIYGALSPLSIKQFESMQKMQLIQPELKKIQQKYKNDPRKMQAEMMKIYGKYKINPMAGCLPMFIQLPIIFVLYRALLDFPFAENPSFLWIKNLGKPDIPLLLALAGCMFLQQRVSQRAQRGKDQEGITKIMQFFPLFLIVILWSLPSGVMLYWFTSTLISIVQQLIITRKTVTI</sequence>
<dbReference type="GO" id="GO:0051205">
    <property type="term" value="P:protein insertion into membrane"/>
    <property type="evidence" value="ECO:0007669"/>
    <property type="project" value="TreeGrafter"/>
</dbReference>
<keyword evidence="6 13" id="KW-0812">Transmembrane</keyword>
<comment type="subcellular location">
    <subcellularLocation>
        <location evidence="1">Cell inner membrane</location>
        <topology evidence="1">Multi-pass membrane protein</topology>
    </subcellularLocation>
    <subcellularLocation>
        <location evidence="13">Cell membrane</location>
        <topology evidence="13">Multi-pass membrane protein</topology>
    </subcellularLocation>
</comment>
<keyword evidence="9 13" id="KW-0472">Membrane</keyword>
<evidence type="ECO:0000256" key="8">
    <source>
        <dbReference type="ARBA" id="ARBA00022989"/>
    </source>
</evidence>